<sequence>MAENLLNTGPILAEGDGSSTQGGDATMEVLQAVRNGQNQMIATMIALTEAITAALAAAPMVPPTVPPVIAQPPPTGTVANLAAANPVQNPVQNPPAARLAAVTVRAIGRGIAGRRFRSPRGQSK</sequence>
<protein>
    <submittedName>
        <fullName evidence="2">Uncharacterized protein</fullName>
    </submittedName>
</protein>
<comment type="caution">
    <text evidence="2">The sequence shown here is derived from an EMBL/GenBank/DDBJ whole genome shotgun (WGS) entry which is preliminary data.</text>
</comment>
<dbReference type="EMBL" id="JACTNZ010000011">
    <property type="protein sequence ID" value="KAG5524139.1"/>
    <property type="molecule type" value="Genomic_DNA"/>
</dbReference>
<evidence type="ECO:0000313" key="2">
    <source>
        <dbReference type="EMBL" id="KAG5524139.1"/>
    </source>
</evidence>
<dbReference type="AlphaFoldDB" id="A0AAV6I9U7"/>
<feature type="region of interest" description="Disordered" evidence="1">
    <location>
        <begin position="1"/>
        <end position="22"/>
    </location>
</feature>
<keyword evidence="3" id="KW-1185">Reference proteome</keyword>
<reference evidence="2" key="1">
    <citation type="submission" date="2020-08" db="EMBL/GenBank/DDBJ databases">
        <title>Plant Genome Project.</title>
        <authorList>
            <person name="Zhang R.-G."/>
        </authorList>
    </citation>
    <scope>NUCLEOTIDE SEQUENCE</scope>
    <source>
        <strain evidence="2">WSP0</strain>
        <tissue evidence="2">Leaf</tissue>
    </source>
</reference>
<dbReference type="Proteomes" id="UP000823749">
    <property type="component" value="Chromosome 11"/>
</dbReference>
<accession>A0AAV6I9U7</accession>
<name>A0AAV6I9U7_9ERIC</name>
<organism evidence="2 3">
    <name type="scientific">Rhododendron griersonianum</name>
    <dbReference type="NCBI Taxonomy" id="479676"/>
    <lineage>
        <taxon>Eukaryota</taxon>
        <taxon>Viridiplantae</taxon>
        <taxon>Streptophyta</taxon>
        <taxon>Embryophyta</taxon>
        <taxon>Tracheophyta</taxon>
        <taxon>Spermatophyta</taxon>
        <taxon>Magnoliopsida</taxon>
        <taxon>eudicotyledons</taxon>
        <taxon>Gunneridae</taxon>
        <taxon>Pentapetalae</taxon>
        <taxon>asterids</taxon>
        <taxon>Ericales</taxon>
        <taxon>Ericaceae</taxon>
        <taxon>Ericoideae</taxon>
        <taxon>Rhodoreae</taxon>
        <taxon>Rhododendron</taxon>
    </lineage>
</organism>
<proteinExistence type="predicted"/>
<evidence type="ECO:0000313" key="3">
    <source>
        <dbReference type="Proteomes" id="UP000823749"/>
    </source>
</evidence>
<evidence type="ECO:0000256" key="1">
    <source>
        <dbReference type="SAM" id="MobiDB-lite"/>
    </source>
</evidence>
<gene>
    <name evidence="2" type="ORF">RHGRI_030961</name>
</gene>